<protein>
    <recommendedName>
        <fullName evidence="11 12">Galactokinase</fullName>
        <ecNumber evidence="11 12">2.7.1.6</ecNumber>
    </recommendedName>
    <alternativeName>
        <fullName evidence="11">Galactose kinase</fullName>
    </alternativeName>
</protein>
<dbReference type="Pfam" id="PF10509">
    <property type="entry name" value="GalKase_gal_bdg"/>
    <property type="match status" value="1"/>
</dbReference>
<dbReference type="SUPFAM" id="SSF55060">
    <property type="entry name" value="GHMP Kinase, C-terminal domain"/>
    <property type="match status" value="1"/>
</dbReference>
<dbReference type="InterPro" id="IPR036554">
    <property type="entry name" value="GHMP_kinase_C_sf"/>
</dbReference>
<dbReference type="EMBL" id="RYZZ01000003">
    <property type="protein sequence ID" value="RUQ32062.1"/>
    <property type="molecule type" value="Genomic_DNA"/>
</dbReference>
<feature type="site" description="Transition state stabilizer" evidence="11">
    <location>
        <position position="28"/>
    </location>
</feature>
<dbReference type="GO" id="GO:0005829">
    <property type="term" value="C:cytosol"/>
    <property type="evidence" value="ECO:0007669"/>
    <property type="project" value="TreeGrafter"/>
</dbReference>
<dbReference type="InterPro" id="IPR000705">
    <property type="entry name" value="Galactokinase"/>
</dbReference>
<evidence type="ECO:0000256" key="3">
    <source>
        <dbReference type="ARBA" id="ARBA00022679"/>
    </source>
</evidence>
<dbReference type="GO" id="GO:0004335">
    <property type="term" value="F:galactokinase activity"/>
    <property type="evidence" value="ECO:0007669"/>
    <property type="project" value="UniProtKB-UniRule"/>
</dbReference>
<evidence type="ECO:0000256" key="11">
    <source>
        <dbReference type="HAMAP-Rule" id="MF_00246"/>
    </source>
</evidence>
<dbReference type="FunFam" id="3.30.230.10:FF:000017">
    <property type="entry name" value="Galactokinase"/>
    <property type="match status" value="1"/>
</dbReference>
<evidence type="ECO:0000256" key="4">
    <source>
        <dbReference type="ARBA" id="ARBA00022723"/>
    </source>
</evidence>
<accession>A0A3S0W3X2</accession>
<dbReference type="NCBIfam" id="TIGR00131">
    <property type="entry name" value="gal_kin"/>
    <property type="match status" value="1"/>
</dbReference>
<evidence type="ECO:0000313" key="16">
    <source>
        <dbReference type="EMBL" id="RUQ32062.1"/>
    </source>
</evidence>
<keyword evidence="7 11" id="KW-0067">ATP-binding</keyword>
<comment type="pathway">
    <text evidence="11">Carbohydrate metabolism; galactose metabolism.</text>
</comment>
<evidence type="ECO:0000259" key="14">
    <source>
        <dbReference type="Pfam" id="PF08544"/>
    </source>
</evidence>
<dbReference type="Pfam" id="PF08544">
    <property type="entry name" value="GHMP_kinases_C"/>
    <property type="match status" value="1"/>
</dbReference>
<dbReference type="PIRSF" id="PIRSF000530">
    <property type="entry name" value="Galactokinase"/>
    <property type="match status" value="1"/>
</dbReference>
<dbReference type="InterPro" id="IPR006204">
    <property type="entry name" value="GHMP_kinase_N_dom"/>
</dbReference>
<gene>
    <name evidence="11" type="primary">galK</name>
    <name evidence="16" type="ORF">ELQ35_02390</name>
</gene>
<dbReference type="FunFam" id="3.30.70.890:FF:000001">
    <property type="entry name" value="Galactokinase"/>
    <property type="match status" value="1"/>
</dbReference>
<dbReference type="NCBIfam" id="NF003705">
    <property type="entry name" value="PRK05322.1"/>
    <property type="match status" value="1"/>
</dbReference>
<dbReference type="Proteomes" id="UP000267430">
    <property type="component" value="Unassembled WGS sequence"/>
</dbReference>
<dbReference type="SUPFAM" id="SSF54211">
    <property type="entry name" value="Ribosomal protein S5 domain 2-like"/>
    <property type="match status" value="1"/>
</dbReference>
<evidence type="ECO:0000256" key="6">
    <source>
        <dbReference type="ARBA" id="ARBA00022777"/>
    </source>
</evidence>
<dbReference type="PRINTS" id="PR00473">
    <property type="entry name" value="GALCTOKINASE"/>
</dbReference>
<organism evidence="16 17">
    <name type="scientific">Peribacillus cavernae</name>
    <dbReference type="NCBI Taxonomy" id="1674310"/>
    <lineage>
        <taxon>Bacteria</taxon>
        <taxon>Bacillati</taxon>
        <taxon>Bacillota</taxon>
        <taxon>Bacilli</taxon>
        <taxon>Bacillales</taxon>
        <taxon>Bacillaceae</taxon>
        <taxon>Peribacillus</taxon>
    </lineage>
</organism>
<dbReference type="InterPro" id="IPR019539">
    <property type="entry name" value="GalKase_N"/>
</dbReference>
<dbReference type="InterPro" id="IPR014721">
    <property type="entry name" value="Ribsml_uS5_D2-typ_fold_subgr"/>
</dbReference>
<feature type="domain" description="GHMP kinase C-terminal" evidence="14">
    <location>
        <begin position="289"/>
        <end position="370"/>
    </location>
</feature>
<comment type="similarity">
    <text evidence="1 11">Belongs to the GHMP kinase family. GalK subfamily.</text>
</comment>
<keyword evidence="9 11" id="KW-0299">Galactose metabolism</keyword>
<dbReference type="InterPro" id="IPR013750">
    <property type="entry name" value="GHMP_kinase_C_dom"/>
</dbReference>
<dbReference type="EC" id="2.7.1.6" evidence="11 12"/>
<name>A0A3S0W3X2_9BACI</name>
<feature type="binding site" evidence="11">
    <location>
        <begin position="128"/>
        <end position="134"/>
    </location>
    <ligand>
        <name>ATP</name>
        <dbReference type="ChEBI" id="CHEBI:30616"/>
    </ligand>
</feature>
<comment type="function">
    <text evidence="11">Catalyzes the transfer of the gamma-phosphate of ATP to D-galactose to form alpha-D-galactose-1-phosphate (Gal-1-P).</text>
</comment>
<dbReference type="Gene3D" id="3.30.230.10">
    <property type="match status" value="1"/>
</dbReference>
<feature type="active site" description="Proton acceptor" evidence="11">
    <location>
        <position position="178"/>
    </location>
</feature>
<keyword evidence="8 11" id="KW-0460">Magnesium</keyword>
<dbReference type="Pfam" id="PF00288">
    <property type="entry name" value="GHMP_kinases_N"/>
    <property type="match status" value="1"/>
</dbReference>
<keyword evidence="17" id="KW-1185">Reference proteome</keyword>
<comment type="caution">
    <text evidence="16">The sequence shown here is derived from an EMBL/GenBank/DDBJ whole genome shotgun (WGS) entry which is preliminary data.</text>
</comment>
<keyword evidence="2 11" id="KW-0963">Cytoplasm</keyword>
<keyword evidence="6 11" id="KW-0418">Kinase</keyword>
<feature type="binding site" evidence="11">
    <location>
        <position position="166"/>
    </location>
    <ligand>
        <name>Mg(2+)</name>
        <dbReference type="ChEBI" id="CHEBI:18420"/>
    </ligand>
</feature>
<feature type="binding site" evidence="11">
    <location>
        <position position="228"/>
    </location>
    <ligand>
        <name>substrate</name>
    </ligand>
</feature>
<dbReference type="PANTHER" id="PTHR10457">
    <property type="entry name" value="MEVALONATE KINASE/GALACTOKINASE"/>
    <property type="match status" value="1"/>
</dbReference>
<feature type="domain" description="GHMP kinase N-terminal" evidence="13">
    <location>
        <begin position="93"/>
        <end position="185"/>
    </location>
</feature>
<evidence type="ECO:0000256" key="2">
    <source>
        <dbReference type="ARBA" id="ARBA00022490"/>
    </source>
</evidence>
<dbReference type="RefSeq" id="WP_126863262.1">
    <property type="nucleotide sequence ID" value="NZ_JAUSTX010000013.1"/>
</dbReference>
<dbReference type="GO" id="GO:0000287">
    <property type="term" value="F:magnesium ion binding"/>
    <property type="evidence" value="ECO:0007669"/>
    <property type="project" value="UniProtKB-UniRule"/>
</dbReference>
<dbReference type="PANTHER" id="PTHR10457:SF7">
    <property type="entry name" value="GALACTOKINASE-RELATED"/>
    <property type="match status" value="1"/>
</dbReference>
<evidence type="ECO:0000256" key="9">
    <source>
        <dbReference type="ARBA" id="ARBA00023144"/>
    </source>
</evidence>
<evidence type="ECO:0000256" key="5">
    <source>
        <dbReference type="ARBA" id="ARBA00022741"/>
    </source>
</evidence>
<evidence type="ECO:0000256" key="8">
    <source>
        <dbReference type="ARBA" id="ARBA00022842"/>
    </source>
</evidence>
<proteinExistence type="inferred from homology"/>
<evidence type="ECO:0000256" key="10">
    <source>
        <dbReference type="ARBA" id="ARBA00023277"/>
    </source>
</evidence>
<dbReference type="UniPathway" id="UPA00214"/>
<dbReference type="InterPro" id="IPR006206">
    <property type="entry name" value="Mevalonate/galactokinase"/>
</dbReference>
<evidence type="ECO:0000256" key="12">
    <source>
        <dbReference type="NCBIfam" id="TIGR00131"/>
    </source>
</evidence>
<feature type="binding site" evidence="11">
    <location>
        <position position="68"/>
    </location>
    <ligand>
        <name>ATP</name>
        <dbReference type="ChEBI" id="CHEBI:30616"/>
    </ligand>
</feature>
<dbReference type="GO" id="GO:0006012">
    <property type="term" value="P:galactose metabolic process"/>
    <property type="evidence" value="ECO:0007669"/>
    <property type="project" value="UniProtKB-UniRule"/>
</dbReference>
<evidence type="ECO:0000259" key="15">
    <source>
        <dbReference type="Pfam" id="PF10509"/>
    </source>
</evidence>
<keyword evidence="10 11" id="KW-0119">Carbohydrate metabolism</keyword>
<keyword evidence="3 11" id="KW-0808">Transferase</keyword>
<dbReference type="PRINTS" id="PR00959">
    <property type="entry name" value="MEVGALKINASE"/>
</dbReference>
<keyword evidence="5 11" id="KW-0547">Nucleotide-binding</keyword>
<reference evidence="16 17" key="1">
    <citation type="submission" date="2018-12" db="EMBL/GenBank/DDBJ databases">
        <title>Bacillus chawlae sp. nov., Bacillus glennii sp. nov., and Bacillus saganii sp. nov. Isolated from the Vehicle Assembly Building at Kennedy Space Center where the Viking Spacecraft were Assembled.</title>
        <authorList>
            <person name="Seuylemezian A."/>
            <person name="Vaishampayan P."/>
        </authorList>
    </citation>
    <scope>NUCLEOTIDE SEQUENCE [LARGE SCALE GENOMIC DNA]</scope>
    <source>
        <strain evidence="16 17">L5</strain>
    </source>
</reference>
<dbReference type="InterPro" id="IPR020568">
    <property type="entry name" value="Ribosomal_Su5_D2-typ_SF"/>
</dbReference>
<feature type="binding site" evidence="11">
    <location>
        <begin position="34"/>
        <end position="37"/>
    </location>
    <ligand>
        <name>substrate</name>
    </ligand>
</feature>
<feature type="binding site" evidence="11">
    <location>
        <position position="134"/>
    </location>
    <ligand>
        <name>Mg(2+)</name>
        <dbReference type="ChEBI" id="CHEBI:18420"/>
    </ligand>
</feature>
<comment type="catalytic activity">
    <reaction evidence="11">
        <text>alpha-D-galactose + ATP = alpha-D-galactose 1-phosphate + ADP + H(+)</text>
        <dbReference type="Rhea" id="RHEA:13553"/>
        <dbReference type="ChEBI" id="CHEBI:15378"/>
        <dbReference type="ChEBI" id="CHEBI:28061"/>
        <dbReference type="ChEBI" id="CHEBI:30616"/>
        <dbReference type="ChEBI" id="CHEBI:58336"/>
        <dbReference type="ChEBI" id="CHEBI:456216"/>
        <dbReference type="EC" id="2.7.1.6"/>
    </reaction>
</comment>
<dbReference type="AlphaFoldDB" id="A0A3S0W3X2"/>
<evidence type="ECO:0000256" key="7">
    <source>
        <dbReference type="ARBA" id="ARBA00022840"/>
    </source>
</evidence>
<dbReference type="GO" id="GO:0005524">
    <property type="term" value="F:ATP binding"/>
    <property type="evidence" value="ECO:0007669"/>
    <property type="project" value="UniProtKB-UniRule"/>
</dbReference>
<evidence type="ECO:0000259" key="13">
    <source>
        <dbReference type="Pfam" id="PF00288"/>
    </source>
</evidence>
<evidence type="ECO:0000256" key="1">
    <source>
        <dbReference type="ARBA" id="ARBA00006566"/>
    </source>
</evidence>
<dbReference type="Gene3D" id="3.30.70.890">
    <property type="entry name" value="GHMP kinase, C-terminal domain"/>
    <property type="match status" value="1"/>
</dbReference>
<dbReference type="InterPro" id="IPR022963">
    <property type="entry name" value="Galactokinase_bac"/>
</dbReference>
<dbReference type="HAMAP" id="MF_00246">
    <property type="entry name" value="Galactokinase"/>
    <property type="match status" value="1"/>
</dbReference>
<comment type="subcellular location">
    <subcellularLocation>
        <location evidence="11">Cytoplasm</location>
    </subcellularLocation>
</comment>
<sequence length="402" mass="44803">MDTQELIKLFFAEFGYEDNTRFFFAPSRVNLIGEHTDYNGGYVLPAALTFGTWAIARPRNDGIYRLRSTNFSAKVDCALSEKLVYKKEDDWANYPKGVLYELIKMAGVEQSHLFTGADILFHGNTPNGAGLSSSASIELVTGLSLSSLAGLPVPMLELVKLAQRAENGFVGVNCGIMDQFAIGMGRENHAIMLKCDKLEYSYVPMKLDDYKIVITNTNKQRGLADSKYNERRRECEQGFAQIKNRLLHAQSLGDVGYTEWEKVRKFVVDEVIRNRLEHVISENERVKSAMKSLQKSDLSAFGDLMKRSHESLRDLYEVTGFELDTLYEEASRVPGCIGTRMTGAGFGGCNVSLVKEESVVQFKKSVSENYTSKTTLTPTFYVCEIGNGAREISKVGAEGGIK</sequence>
<evidence type="ECO:0000313" key="17">
    <source>
        <dbReference type="Proteomes" id="UP000267430"/>
    </source>
</evidence>
<dbReference type="OrthoDB" id="250531at2"/>
<keyword evidence="4 11" id="KW-0479">Metal-binding</keyword>
<feature type="domain" description="Galactokinase N-terminal" evidence="15">
    <location>
        <begin position="9"/>
        <end position="58"/>
    </location>
</feature>